<dbReference type="PROSITE" id="PS50109">
    <property type="entry name" value="HIS_KIN"/>
    <property type="match status" value="1"/>
</dbReference>
<keyword evidence="3" id="KW-0418">Kinase</keyword>
<dbReference type="OrthoDB" id="9108362at2"/>
<evidence type="ECO:0000313" key="4">
    <source>
        <dbReference type="Proteomes" id="UP000298058"/>
    </source>
</evidence>
<organism evidence="3 4">
    <name type="scientific">Leptospira idonii</name>
    <dbReference type="NCBI Taxonomy" id="1193500"/>
    <lineage>
        <taxon>Bacteria</taxon>
        <taxon>Pseudomonadati</taxon>
        <taxon>Spirochaetota</taxon>
        <taxon>Spirochaetia</taxon>
        <taxon>Leptospirales</taxon>
        <taxon>Leptospiraceae</taxon>
        <taxon>Leptospira</taxon>
    </lineage>
</organism>
<protein>
    <submittedName>
        <fullName evidence="3">Sensor histidine kinase</fullName>
    </submittedName>
</protein>
<dbReference type="PANTHER" id="PTHR43065">
    <property type="entry name" value="SENSOR HISTIDINE KINASE"/>
    <property type="match status" value="1"/>
</dbReference>
<dbReference type="AlphaFoldDB" id="A0A4R9M5A7"/>
<reference evidence="3" key="1">
    <citation type="journal article" date="2019" name="PLoS Negl. Trop. Dis.">
        <title>Revisiting the worldwide diversity of Leptospira species in the environment.</title>
        <authorList>
            <person name="Vincent A.T."/>
            <person name="Schiettekatte O."/>
            <person name="Bourhy P."/>
            <person name="Veyrier F.J."/>
            <person name="Picardeau M."/>
        </authorList>
    </citation>
    <scope>NUCLEOTIDE SEQUENCE [LARGE SCALE GENOMIC DNA]</scope>
    <source>
        <strain evidence="3">201300427</strain>
    </source>
</reference>
<proteinExistence type="predicted"/>
<sequence length="313" mass="35199">MNATVILNLIAIIFYVASSVLTLFRIRQNRIHKGAGIFAMILLFIPFFVCISNILEHSGISSDLDEYEGFAKDLFALFLLIFLYVDSMQKSQEKRMLQEKQIQKDLVLKSKLLTEIHHRVNNNLQIVSGLLSMQSESQKNPHLSEFIKIAQNRIQAIASVHKTIYVSPNLIEVDAHSILLSILGHLKDAYSLETRNIDFIESLDTNLQLDVDIVMPLSLILNELVTNSIKHAFIGEKRGTIQIDLHVHEDSIELVVKDDGIGIASLENSEQGIGIVLVQSLAQQIRGQISFVSQSGTKISILLPKDNHHKARF</sequence>
<name>A0A4R9M5A7_9LEPT</name>
<comment type="caution">
    <text evidence="3">The sequence shown here is derived from an EMBL/GenBank/DDBJ whole genome shotgun (WGS) entry which is preliminary data.</text>
</comment>
<dbReference type="Pfam" id="PF07568">
    <property type="entry name" value="HisKA_2"/>
    <property type="match status" value="1"/>
</dbReference>
<gene>
    <name evidence="3" type="ORF">EHS15_04140</name>
</gene>
<accession>A0A4R9M5A7</accession>
<feature type="transmembrane region" description="Helical" evidence="1">
    <location>
        <begin position="36"/>
        <end position="55"/>
    </location>
</feature>
<dbReference type="EMBL" id="RQHW01000013">
    <property type="protein sequence ID" value="TGN20409.1"/>
    <property type="molecule type" value="Genomic_DNA"/>
</dbReference>
<evidence type="ECO:0000256" key="1">
    <source>
        <dbReference type="SAM" id="Phobius"/>
    </source>
</evidence>
<dbReference type="InterPro" id="IPR005467">
    <property type="entry name" value="His_kinase_dom"/>
</dbReference>
<keyword evidence="3" id="KW-0808">Transferase</keyword>
<feature type="domain" description="Histidine kinase" evidence="2">
    <location>
        <begin position="115"/>
        <end position="307"/>
    </location>
</feature>
<dbReference type="PANTHER" id="PTHR43065:SF23">
    <property type="entry name" value="SENSOR HISTIDINE KINASE PDTAS"/>
    <property type="match status" value="1"/>
</dbReference>
<keyword evidence="1" id="KW-0812">Transmembrane</keyword>
<dbReference type="Proteomes" id="UP000298058">
    <property type="component" value="Unassembled WGS sequence"/>
</dbReference>
<dbReference type="Gene3D" id="3.30.565.10">
    <property type="entry name" value="Histidine kinase-like ATPase, C-terminal domain"/>
    <property type="match status" value="1"/>
</dbReference>
<evidence type="ECO:0000313" key="3">
    <source>
        <dbReference type="EMBL" id="TGN20409.1"/>
    </source>
</evidence>
<dbReference type="RefSeq" id="WP_135759273.1">
    <property type="nucleotide sequence ID" value="NZ_RQHW01000013.1"/>
</dbReference>
<keyword evidence="4" id="KW-1185">Reference proteome</keyword>
<evidence type="ECO:0000259" key="2">
    <source>
        <dbReference type="PROSITE" id="PS50109"/>
    </source>
</evidence>
<dbReference type="InterPro" id="IPR036890">
    <property type="entry name" value="HATPase_C_sf"/>
</dbReference>
<feature type="transmembrane region" description="Helical" evidence="1">
    <location>
        <begin position="6"/>
        <end position="24"/>
    </location>
</feature>
<keyword evidence="1" id="KW-0472">Membrane</keyword>
<feature type="transmembrane region" description="Helical" evidence="1">
    <location>
        <begin position="67"/>
        <end position="85"/>
    </location>
</feature>
<dbReference type="SMART" id="SM00387">
    <property type="entry name" value="HATPase_c"/>
    <property type="match status" value="1"/>
</dbReference>
<dbReference type="SUPFAM" id="SSF55874">
    <property type="entry name" value="ATPase domain of HSP90 chaperone/DNA topoisomerase II/histidine kinase"/>
    <property type="match status" value="1"/>
</dbReference>
<dbReference type="Gene3D" id="3.30.450.20">
    <property type="entry name" value="PAS domain"/>
    <property type="match status" value="1"/>
</dbReference>
<dbReference type="Pfam" id="PF02518">
    <property type="entry name" value="HATPase_c"/>
    <property type="match status" value="1"/>
</dbReference>
<dbReference type="InterPro" id="IPR003594">
    <property type="entry name" value="HATPase_dom"/>
</dbReference>
<dbReference type="InterPro" id="IPR011495">
    <property type="entry name" value="Sig_transdc_His_kin_sub2_dim/P"/>
</dbReference>
<keyword evidence="1" id="KW-1133">Transmembrane helix</keyword>
<dbReference type="GO" id="GO:0016301">
    <property type="term" value="F:kinase activity"/>
    <property type="evidence" value="ECO:0007669"/>
    <property type="project" value="UniProtKB-KW"/>
</dbReference>